<dbReference type="KEGG" id="fgi:OP10G_3494"/>
<feature type="transmembrane region" description="Helical" evidence="1">
    <location>
        <begin position="398"/>
        <end position="420"/>
    </location>
</feature>
<evidence type="ECO:0000313" key="2">
    <source>
        <dbReference type="EMBL" id="AIE86862.1"/>
    </source>
</evidence>
<gene>
    <name evidence="2" type="ORF">OP10G_3494</name>
</gene>
<feature type="transmembrane region" description="Helical" evidence="1">
    <location>
        <begin position="100"/>
        <end position="118"/>
    </location>
</feature>
<accession>A0A068NU16</accession>
<feature type="transmembrane region" description="Helical" evidence="1">
    <location>
        <begin position="194"/>
        <end position="214"/>
    </location>
</feature>
<sequence>MIDEATENFIGTKILPRAGAAVLVLMFAYLVSIAYEKGFIGPGTIFGGAAALCLALIGIGQWKRNERAEFGHILTGIGSCGLYFDFAGGHFFQHLYSGESVVALFVALSLVNLAYSLWKATRAFLAIGMTGGLVAALLPLQGNQPEMAAGLFFLILVSAAFVAARNKWADASLGLWLAAALSAIPIALNRASTWPLGVGTLEIAGLIGLAAFCWSSRRPQATPAIAAAAATLLTGIGAFALHPGLQGAGHIVAFSLAAAAVSLLAPDQAFRSTLIAGAAATALWVAPFGLERTTTLLLLPSLGALCCVAALKVRMAPCLVLAGAEMVLSLVPYTILIQDRGIEPRIDALYLLIVVVTCFAASSLARKIGEEAETIFLFGLGVALGRGAYLALTTFGLLGPTFAFTAAALLGSFVALAFGFVRNFRSLRMGSIAALALTMIKVVLYDLAQASQLVRVAILLILGIGLLGAGYWYIRRDASRSS</sequence>
<evidence type="ECO:0000313" key="3">
    <source>
        <dbReference type="Proteomes" id="UP000027982"/>
    </source>
</evidence>
<dbReference type="PANTHER" id="PTHR38434">
    <property type="entry name" value="BLL2549 PROTEIN"/>
    <property type="match status" value="1"/>
</dbReference>
<dbReference type="PANTHER" id="PTHR38434:SF1">
    <property type="entry name" value="BLL2549 PROTEIN"/>
    <property type="match status" value="1"/>
</dbReference>
<feature type="transmembrane region" description="Helical" evidence="1">
    <location>
        <begin position="70"/>
        <end position="88"/>
    </location>
</feature>
<dbReference type="AlphaFoldDB" id="A0A068NU16"/>
<dbReference type="HOGENOM" id="CLU_565910_0_0_0"/>
<keyword evidence="1" id="KW-0812">Transmembrane</keyword>
<evidence type="ECO:0008006" key="4">
    <source>
        <dbReference type="Google" id="ProtNLM"/>
    </source>
</evidence>
<keyword evidence="1" id="KW-1133">Transmembrane helix</keyword>
<feature type="transmembrane region" description="Helical" evidence="1">
    <location>
        <begin position="348"/>
        <end position="365"/>
    </location>
</feature>
<feature type="transmembrane region" description="Helical" evidence="1">
    <location>
        <begin position="296"/>
        <end position="311"/>
    </location>
</feature>
<feature type="transmembrane region" description="Helical" evidence="1">
    <location>
        <begin position="171"/>
        <end position="188"/>
    </location>
</feature>
<dbReference type="Pfam" id="PF10101">
    <property type="entry name" value="DUF2339"/>
    <property type="match status" value="1"/>
</dbReference>
<feature type="transmembrane region" description="Helical" evidence="1">
    <location>
        <begin position="427"/>
        <end position="447"/>
    </location>
</feature>
<protein>
    <recommendedName>
        <fullName evidence="4">DUF2339 domain-containing protein</fullName>
    </recommendedName>
</protein>
<feature type="transmembrane region" description="Helical" evidence="1">
    <location>
        <begin position="221"/>
        <end position="241"/>
    </location>
</feature>
<proteinExistence type="predicted"/>
<keyword evidence="3" id="KW-1185">Reference proteome</keyword>
<keyword evidence="1" id="KW-0472">Membrane</keyword>
<feature type="transmembrane region" description="Helical" evidence="1">
    <location>
        <begin position="318"/>
        <end position="336"/>
    </location>
</feature>
<dbReference type="InterPro" id="IPR019286">
    <property type="entry name" value="DUF2339_TM"/>
</dbReference>
<feature type="transmembrane region" description="Helical" evidence="1">
    <location>
        <begin position="14"/>
        <end position="33"/>
    </location>
</feature>
<feature type="transmembrane region" description="Helical" evidence="1">
    <location>
        <begin position="272"/>
        <end position="290"/>
    </location>
</feature>
<feature type="transmembrane region" description="Helical" evidence="1">
    <location>
        <begin position="123"/>
        <end position="141"/>
    </location>
</feature>
<feature type="transmembrane region" description="Helical" evidence="1">
    <location>
        <begin position="453"/>
        <end position="474"/>
    </location>
</feature>
<organism evidence="2 3">
    <name type="scientific">Fimbriimonas ginsengisoli Gsoil 348</name>
    <dbReference type="NCBI Taxonomy" id="661478"/>
    <lineage>
        <taxon>Bacteria</taxon>
        <taxon>Bacillati</taxon>
        <taxon>Armatimonadota</taxon>
        <taxon>Fimbriimonadia</taxon>
        <taxon>Fimbriimonadales</taxon>
        <taxon>Fimbriimonadaceae</taxon>
        <taxon>Fimbriimonas</taxon>
    </lineage>
</organism>
<feature type="transmembrane region" description="Helical" evidence="1">
    <location>
        <begin position="147"/>
        <end position="164"/>
    </location>
</feature>
<feature type="transmembrane region" description="Helical" evidence="1">
    <location>
        <begin position="247"/>
        <end position="265"/>
    </location>
</feature>
<reference evidence="2 3" key="1">
    <citation type="journal article" date="2014" name="PLoS ONE">
        <title>The first complete genome sequence of the class fimbriimonadia in the phylum armatimonadetes.</title>
        <authorList>
            <person name="Hu Z.Y."/>
            <person name="Wang Y.Z."/>
            <person name="Im W.T."/>
            <person name="Wang S.Y."/>
            <person name="Zhao G.P."/>
            <person name="Zheng H.J."/>
            <person name="Quan Z.X."/>
        </authorList>
    </citation>
    <scope>NUCLEOTIDE SEQUENCE [LARGE SCALE GENOMIC DNA]</scope>
    <source>
        <strain evidence="2">Gsoil 348</strain>
    </source>
</reference>
<feature type="transmembrane region" description="Helical" evidence="1">
    <location>
        <begin position="39"/>
        <end position="58"/>
    </location>
</feature>
<feature type="transmembrane region" description="Helical" evidence="1">
    <location>
        <begin position="374"/>
        <end position="392"/>
    </location>
</feature>
<dbReference type="Proteomes" id="UP000027982">
    <property type="component" value="Chromosome"/>
</dbReference>
<name>A0A068NU16_FIMGI</name>
<evidence type="ECO:0000256" key="1">
    <source>
        <dbReference type="SAM" id="Phobius"/>
    </source>
</evidence>
<dbReference type="EMBL" id="CP007139">
    <property type="protein sequence ID" value="AIE86862.1"/>
    <property type="molecule type" value="Genomic_DNA"/>
</dbReference>